<comment type="caution">
    <text evidence="3">The sequence shown here is derived from an EMBL/GenBank/DDBJ whole genome shotgun (WGS) entry which is preliminary data.</text>
</comment>
<dbReference type="EMBL" id="VDEP01000271">
    <property type="protein sequence ID" value="KAA1116072.1"/>
    <property type="molecule type" value="Genomic_DNA"/>
</dbReference>
<feature type="compositionally biased region" description="Polar residues" evidence="1">
    <location>
        <begin position="46"/>
        <end position="69"/>
    </location>
</feature>
<sequence>MSMMTVSKLQITVVALNLLTDGCGRGERQELGTKDKRLEDKKSQDCRNPSIEQIRYSQNRRSGYVQSRQGLWRQRG</sequence>
<feature type="chain" id="PRO_5022662705" description="Secreted protein" evidence="2">
    <location>
        <begin position="27"/>
        <end position="76"/>
    </location>
</feature>
<evidence type="ECO:0008006" key="5">
    <source>
        <dbReference type="Google" id="ProtNLM"/>
    </source>
</evidence>
<accession>A0A5B0QS06</accession>
<organism evidence="3 4">
    <name type="scientific">Puccinia graminis f. sp. tritici</name>
    <dbReference type="NCBI Taxonomy" id="56615"/>
    <lineage>
        <taxon>Eukaryota</taxon>
        <taxon>Fungi</taxon>
        <taxon>Dikarya</taxon>
        <taxon>Basidiomycota</taxon>
        <taxon>Pucciniomycotina</taxon>
        <taxon>Pucciniomycetes</taxon>
        <taxon>Pucciniales</taxon>
        <taxon>Pucciniaceae</taxon>
        <taxon>Puccinia</taxon>
    </lineage>
</organism>
<evidence type="ECO:0000256" key="1">
    <source>
        <dbReference type="SAM" id="MobiDB-lite"/>
    </source>
</evidence>
<reference evidence="3 4" key="1">
    <citation type="submission" date="2019-05" db="EMBL/GenBank/DDBJ databases">
        <title>Emergence of the Ug99 lineage of the wheat stem rust pathogen through somatic hybridization.</title>
        <authorList>
            <person name="Li F."/>
            <person name="Upadhyaya N.M."/>
            <person name="Sperschneider J."/>
            <person name="Matny O."/>
            <person name="Nguyen-Phuc H."/>
            <person name="Mago R."/>
            <person name="Raley C."/>
            <person name="Miller M.E."/>
            <person name="Silverstein K.A.T."/>
            <person name="Henningsen E."/>
            <person name="Hirsch C.D."/>
            <person name="Visser B."/>
            <person name="Pretorius Z.A."/>
            <person name="Steffenson B.J."/>
            <person name="Schwessinger B."/>
            <person name="Dodds P.N."/>
            <person name="Figueroa M."/>
        </authorList>
    </citation>
    <scope>NUCLEOTIDE SEQUENCE [LARGE SCALE GENOMIC DNA]</scope>
    <source>
        <strain evidence="3 4">Ug99</strain>
    </source>
</reference>
<evidence type="ECO:0000313" key="4">
    <source>
        <dbReference type="Proteomes" id="UP000325313"/>
    </source>
</evidence>
<feature type="compositionally biased region" description="Basic and acidic residues" evidence="1">
    <location>
        <begin position="26"/>
        <end position="45"/>
    </location>
</feature>
<feature type="signal peptide" evidence="2">
    <location>
        <begin position="1"/>
        <end position="26"/>
    </location>
</feature>
<keyword evidence="2" id="KW-0732">Signal</keyword>
<evidence type="ECO:0000313" key="3">
    <source>
        <dbReference type="EMBL" id="KAA1116072.1"/>
    </source>
</evidence>
<evidence type="ECO:0000256" key="2">
    <source>
        <dbReference type="SAM" id="SignalP"/>
    </source>
</evidence>
<gene>
    <name evidence="3" type="ORF">PGTUg99_034288</name>
</gene>
<dbReference type="Proteomes" id="UP000325313">
    <property type="component" value="Unassembled WGS sequence"/>
</dbReference>
<dbReference type="AlphaFoldDB" id="A0A5B0QS06"/>
<proteinExistence type="predicted"/>
<name>A0A5B0QS06_PUCGR</name>
<protein>
    <recommendedName>
        <fullName evidence="5">Secreted protein</fullName>
    </recommendedName>
</protein>
<feature type="region of interest" description="Disordered" evidence="1">
    <location>
        <begin position="26"/>
        <end position="76"/>
    </location>
</feature>